<organism evidence="1 2">
    <name type="scientific">Vitrella brassicaformis (strain CCMP3155)</name>
    <dbReference type="NCBI Taxonomy" id="1169540"/>
    <lineage>
        <taxon>Eukaryota</taxon>
        <taxon>Sar</taxon>
        <taxon>Alveolata</taxon>
        <taxon>Colpodellida</taxon>
        <taxon>Vitrellaceae</taxon>
        <taxon>Vitrella</taxon>
    </lineage>
</organism>
<dbReference type="OMA" id="ECAQIET"/>
<dbReference type="Proteomes" id="UP000041254">
    <property type="component" value="Unassembled WGS sequence"/>
</dbReference>
<gene>
    <name evidence="1" type="ORF">Vbra_16285</name>
</gene>
<name>A0A0G4FW56_VITBC</name>
<protein>
    <submittedName>
        <fullName evidence="1">Uncharacterized protein</fullName>
    </submittedName>
</protein>
<dbReference type="VEuPathDB" id="CryptoDB:Vbra_16285"/>
<reference evidence="1 2" key="1">
    <citation type="submission" date="2014-11" db="EMBL/GenBank/DDBJ databases">
        <authorList>
            <person name="Zhu J."/>
            <person name="Qi W."/>
            <person name="Song R."/>
        </authorList>
    </citation>
    <scope>NUCLEOTIDE SEQUENCE [LARGE SCALE GENOMIC DNA]</scope>
</reference>
<accession>A0A0G4FW56</accession>
<dbReference type="AlphaFoldDB" id="A0A0G4FW56"/>
<sequence length="101" mass="11510">MRIRWRNKTLTERGAKLMEEAVRYVEDKIRQEAHDAIMKDEKPPEPPHLPTVINDRLFPHCIAVAVVPNAGEGSCFRGMECAQIETMGKVYNVALVLRPEP</sequence>
<dbReference type="InParanoid" id="A0A0G4FW56"/>
<evidence type="ECO:0000313" key="1">
    <source>
        <dbReference type="EMBL" id="CEM18875.1"/>
    </source>
</evidence>
<dbReference type="OrthoDB" id="328574at2759"/>
<dbReference type="PhylomeDB" id="A0A0G4FW56"/>
<evidence type="ECO:0000313" key="2">
    <source>
        <dbReference type="Proteomes" id="UP000041254"/>
    </source>
</evidence>
<proteinExistence type="predicted"/>
<keyword evidence="2" id="KW-1185">Reference proteome</keyword>
<dbReference type="EMBL" id="CDMY01000510">
    <property type="protein sequence ID" value="CEM18875.1"/>
    <property type="molecule type" value="Genomic_DNA"/>
</dbReference>